<dbReference type="AlphaFoldDB" id="A0A1H2VMC5"/>
<reference evidence="7" key="1">
    <citation type="submission" date="2016-10" db="EMBL/GenBank/DDBJ databases">
        <authorList>
            <person name="Varghese N."/>
            <person name="Submissions S."/>
        </authorList>
    </citation>
    <scope>NUCLEOTIDE SEQUENCE [LARGE SCALE GENOMIC DNA]</scope>
    <source>
        <strain evidence="7">NRRL B-59562</strain>
    </source>
</reference>
<feature type="domain" description="Ketosynthase family 3 (KS3)" evidence="5">
    <location>
        <begin position="1"/>
        <end position="365"/>
    </location>
</feature>
<dbReference type="PANTHER" id="PTHR11712:SF320">
    <property type="entry name" value="BETA-KETOACYL SYNTHASE"/>
    <property type="match status" value="1"/>
</dbReference>
<comment type="pathway">
    <text evidence="1">Lipid metabolism.</text>
</comment>
<dbReference type="GO" id="GO:0004315">
    <property type="term" value="F:3-oxoacyl-[acyl-carrier-protein] synthase activity"/>
    <property type="evidence" value="ECO:0007669"/>
    <property type="project" value="TreeGrafter"/>
</dbReference>
<evidence type="ECO:0000259" key="5">
    <source>
        <dbReference type="PROSITE" id="PS52004"/>
    </source>
</evidence>
<keyword evidence="3 4" id="KW-0808">Transferase</keyword>
<dbReference type="Proteomes" id="UP000243778">
    <property type="component" value="Unassembled WGS sequence"/>
</dbReference>
<dbReference type="SUPFAM" id="SSF53901">
    <property type="entry name" value="Thiolase-like"/>
    <property type="match status" value="1"/>
</dbReference>
<dbReference type="STRING" id="1007099.SAMN05216287_1280"/>
<dbReference type="RefSeq" id="WP_090225615.1">
    <property type="nucleotide sequence ID" value="NZ_FNNU01000002.1"/>
</dbReference>
<dbReference type="PROSITE" id="PS52004">
    <property type="entry name" value="KS3_2"/>
    <property type="match status" value="1"/>
</dbReference>
<dbReference type="EMBL" id="FNNU01000002">
    <property type="protein sequence ID" value="SDW69104.1"/>
    <property type="molecule type" value="Genomic_DNA"/>
</dbReference>
<accession>A0A1H2VMC5</accession>
<evidence type="ECO:0000256" key="3">
    <source>
        <dbReference type="ARBA" id="ARBA00022679"/>
    </source>
</evidence>
<dbReference type="SMART" id="SM00825">
    <property type="entry name" value="PKS_KS"/>
    <property type="match status" value="1"/>
</dbReference>
<evidence type="ECO:0000313" key="6">
    <source>
        <dbReference type="EMBL" id="SDW69104.1"/>
    </source>
</evidence>
<dbReference type="OrthoDB" id="8607208at2"/>
<protein>
    <submittedName>
        <fullName evidence="6">3-oxoacyl-[acyl-carrier-protein] synthase-1</fullName>
    </submittedName>
</protein>
<dbReference type="InterPro" id="IPR014031">
    <property type="entry name" value="Ketoacyl_synth_C"/>
</dbReference>
<dbReference type="GO" id="GO:0005829">
    <property type="term" value="C:cytosol"/>
    <property type="evidence" value="ECO:0007669"/>
    <property type="project" value="TreeGrafter"/>
</dbReference>
<dbReference type="Gene3D" id="3.40.47.10">
    <property type="match status" value="1"/>
</dbReference>
<sequence length="370" mass="39138">MTPVYLQRGALHCALGDDLATASRALREGQRAPGREFVLHDVQEPRTYLNVPANEESLDARLNRLLGETLGADRGRLDDCLLIVASTALDIVELETLAAERGGFVPNDSTSLDRLAGQLRERWGFAEAYTLNTACTSAANGLLYGARQLAAGPLARVLVLAFETPSAVAMQGFGALNLLSPSGRYRPFHPERDGLVLGETYCAALLGLEPGSAPLARLLGGFSACDTTSLTTTREDGSHIDWVMRKALASAGRDAGDIALIKLHGTATHANDHAETNGMLSLYPERMPALCVLKPWLGHTLGACGLSETLLLMHALQQGPLPGLDYATEASLPLSGQPLQLADDALVLANFFGFGGNNASLVLQGCGGEQ</sequence>
<evidence type="ECO:0000256" key="1">
    <source>
        <dbReference type="ARBA" id="ARBA00005189"/>
    </source>
</evidence>
<proteinExistence type="inferred from homology"/>
<comment type="similarity">
    <text evidence="2 4">Belongs to the thiolase-like superfamily. Beta-ketoacyl-ACP synthases family.</text>
</comment>
<organism evidence="6 7">
    <name type="scientific">Pseudomonas kuykendallii</name>
    <dbReference type="NCBI Taxonomy" id="1007099"/>
    <lineage>
        <taxon>Bacteria</taxon>
        <taxon>Pseudomonadati</taxon>
        <taxon>Pseudomonadota</taxon>
        <taxon>Gammaproteobacteria</taxon>
        <taxon>Pseudomonadales</taxon>
        <taxon>Pseudomonadaceae</taxon>
        <taxon>Pseudomonas</taxon>
    </lineage>
</organism>
<evidence type="ECO:0000256" key="4">
    <source>
        <dbReference type="RuleBase" id="RU003694"/>
    </source>
</evidence>
<evidence type="ECO:0000313" key="7">
    <source>
        <dbReference type="Proteomes" id="UP000243778"/>
    </source>
</evidence>
<keyword evidence="7" id="KW-1185">Reference proteome</keyword>
<dbReference type="InterPro" id="IPR014030">
    <property type="entry name" value="Ketoacyl_synth_N"/>
</dbReference>
<gene>
    <name evidence="6" type="ORF">SAMN05216287_1280</name>
</gene>
<evidence type="ECO:0000256" key="2">
    <source>
        <dbReference type="ARBA" id="ARBA00008467"/>
    </source>
</evidence>
<dbReference type="InterPro" id="IPR000794">
    <property type="entry name" value="Beta-ketoacyl_synthase"/>
</dbReference>
<dbReference type="InterPro" id="IPR020841">
    <property type="entry name" value="PKS_Beta-ketoAc_synthase_dom"/>
</dbReference>
<name>A0A1H2VMC5_9PSED</name>
<dbReference type="Pfam" id="PF02801">
    <property type="entry name" value="Ketoacyl-synt_C"/>
    <property type="match status" value="1"/>
</dbReference>
<dbReference type="GO" id="GO:0006633">
    <property type="term" value="P:fatty acid biosynthetic process"/>
    <property type="evidence" value="ECO:0007669"/>
    <property type="project" value="TreeGrafter"/>
</dbReference>
<dbReference type="InterPro" id="IPR016039">
    <property type="entry name" value="Thiolase-like"/>
</dbReference>
<dbReference type="PANTHER" id="PTHR11712">
    <property type="entry name" value="POLYKETIDE SYNTHASE-RELATED"/>
    <property type="match status" value="1"/>
</dbReference>
<dbReference type="Pfam" id="PF00109">
    <property type="entry name" value="ketoacyl-synt"/>
    <property type="match status" value="1"/>
</dbReference>